<dbReference type="PROSITE" id="PS50137">
    <property type="entry name" value="DS_RBD"/>
    <property type="match status" value="2"/>
</dbReference>
<feature type="region of interest" description="Disordered" evidence="2">
    <location>
        <begin position="190"/>
        <end position="223"/>
    </location>
</feature>
<dbReference type="PANTHER" id="PTHR10910:SF62">
    <property type="entry name" value="AT07585P-RELATED"/>
    <property type="match status" value="1"/>
</dbReference>
<evidence type="ECO:0000259" key="4">
    <source>
        <dbReference type="PROSITE" id="PS50141"/>
    </source>
</evidence>
<comment type="caution">
    <text evidence="5">The sequence shown here is derived from an EMBL/GenBank/DDBJ whole genome shotgun (WGS) entry which is preliminary data.</text>
</comment>
<feature type="region of interest" description="Disordered" evidence="2">
    <location>
        <begin position="1"/>
        <end position="89"/>
    </location>
</feature>
<organism evidence="5 6">
    <name type="scientific">Porites lobata</name>
    <dbReference type="NCBI Taxonomy" id="104759"/>
    <lineage>
        <taxon>Eukaryota</taxon>
        <taxon>Metazoa</taxon>
        <taxon>Cnidaria</taxon>
        <taxon>Anthozoa</taxon>
        <taxon>Hexacorallia</taxon>
        <taxon>Scleractinia</taxon>
        <taxon>Fungiina</taxon>
        <taxon>Poritidae</taxon>
        <taxon>Porites</taxon>
    </lineage>
</organism>
<feature type="domain" description="DRBM" evidence="3">
    <location>
        <begin position="241"/>
        <end position="291"/>
    </location>
</feature>
<dbReference type="Proteomes" id="UP001159405">
    <property type="component" value="Unassembled WGS sequence"/>
</dbReference>
<feature type="compositionally biased region" description="Basic and acidic residues" evidence="2">
    <location>
        <begin position="49"/>
        <end position="59"/>
    </location>
</feature>
<dbReference type="SMART" id="SM00552">
    <property type="entry name" value="ADEAMc"/>
    <property type="match status" value="1"/>
</dbReference>
<protein>
    <recommendedName>
        <fullName evidence="7">Double-stranded RNA-specific editase 1</fullName>
    </recommendedName>
</protein>
<dbReference type="PROSITE" id="PS50141">
    <property type="entry name" value="A_DEAMIN_EDITASE"/>
    <property type="match status" value="1"/>
</dbReference>
<dbReference type="CDD" id="cd19865">
    <property type="entry name" value="DSRM_STRBP_RED-like_rpt1"/>
    <property type="match status" value="1"/>
</dbReference>
<evidence type="ECO:0000259" key="3">
    <source>
        <dbReference type="PROSITE" id="PS50137"/>
    </source>
</evidence>
<dbReference type="InterPro" id="IPR014720">
    <property type="entry name" value="dsRBD_dom"/>
</dbReference>
<proteinExistence type="predicted"/>
<reference evidence="5 6" key="1">
    <citation type="submission" date="2022-05" db="EMBL/GenBank/DDBJ databases">
        <authorList>
            <consortium name="Genoscope - CEA"/>
            <person name="William W."/>
        </authorList>
    </citation>
    <scope>NUCLEOTIDE SEQUENCE [LARGE SCALE GENOMIC DNA]</scope>
</reference>
<dbReference type="InterPro" id="IPR002466">
    <property type="entry name" value="A_deamin"/>
</dbReference>
<dbReference type="EMBL" id="CALNXK010000064">
    <property type="protein sequence ID" value="CAH3140290.1"/>
    <property type="molecule type" value="Genomic_DNA"/>
</dbReference>
<name>A0ABN8PBK4_9CNID</name>
<dbReference type="Gene3D" id="3.30.160.20">
    <property type="match status" value="2"/>
</dbReference>
<feature type="compositionally biased region" description="Basic residues" evidence="2">
    <location>
        <begin position="66"/>
        <end position="77"/>
    </location>
</feature>
<sequence>MAAEASTDAFKTETDVVIPGLGDLPVSGNQTLKRDQPSGDESVSSGALEHGDEVMKEEPDSGTPPPKKKRRPNRRRGSNLSGLVQRGPKNALMQLNEIRPGLNYEVTSQEGPTHCPTFVVTVVVDGHTFEGKGSSKQKAKHNAAENALGSFITQMRTPAKQLRAESQEQAGLASVSDFTSDNTGTLMKTFGNGDQPMPESETERPAADVSMPSSRTKAPQMQTDTGKHPVMLLNEFHPGTQYEFLGEEGDQNAKQFKFKVTVDGQEFIGMGGSKKKGKANVASKALFALHSIRTFYTFTGQSEARYQPTYLGPPPSAQLDPLAADLIAEAVLTKFQSLQSAAGQEPIRRKVLAGVVMTSRGDSSQKFEVISLGTGTKFISGEYISDQGLALNDCHGEIVARRSFLRFLFSQLELCAEGYEEESIFEKKESGLYGLRDYVEFHLYINTSPCGDARIFSPHEQVSGEGDKHPGRKKRGLLRVKLENGEGTIPAFNGGTTIQTWDGVLQGERLRTMSCSDKLCRWNVIGVQGSLLSHFLEPVYLQSIVLGSLYHYEHMSRAMYQRLGDLEGLPPLFKQSRPLMNGTTAPEARITIKSPNTSVNWSEGDEGFELVNAIRGKVGEVPVASRLCKQNLFKWFISLWRKLKPAEQVPLSYHDAKEGAVDYQSAKMIVMKGFHGQGLGSWIRKPVEQDMFELSDAAQ</sequence>
<accession>A0ABN8PBK4</accession>
<dbReference type="Pfam" id="PF02137">
    <property type="entry name" value="A_deamin"/>
    <property type="match status" value="1"/>
</dbReference>
<dbReference type="SMART" id="SM00358">
    <property type="entry name" value="DSRM"/>
    <property type="match status" value="2"/>
</dbReference>
<evidence type="ECO:0000256" key="1">
    <source>
        <dbReference type="PROSITE-ProRule" id="PRU00266"/>
    </source>
</evidence>
<feature type="domain" description="DRBM" evidence="3">
    <location>
        <begin position="87"/>
        <end position="153"/>
    </location>
</feature>
<evidence type="ECO:0000313" key="6">
    <source>
        <dbReference type="Proteomes" id="UP001159405"/>
    </source>
</evidence>
<evidence type="ECO:0008006" key="7">
    <source>
        <dbReference type="Google" id="ProtNLM"/>
    </source>
</evidence>
<keyword evidence="6" id="KW-1185">Reference proteome</keyword>
<feature type="domain" description="A to I editase" evidence="4">
    <location>
        <begin position="371"/>
        <end position="692"/>
    </location>
</feature>
<evidence type="ECO:0000313" key="5">
    <source>
        <dbReference type="EMBL" id="CAH3140290.1"/>
    </source>
</evidence>
<dbReference type="Pfam" id="PF00035">
    <property type="entry name" value="dsrm"/>
    <property type="match status" value="2"/>
</dbReference>
<keyword evidence="1" id="KW-0694">RNA-binding</keyword>
<dbReference type="PANTHER" id="PTHR10910">
    <property type="entry name" value="EUKARYOTE SPECIFIC DSRNA BINDING PROTEIN"/>
    <property type="match status" value="1"/>
</dbReference>
<feature type="compositionally biased region" description="Polar residues" evidence="2">
    <location>
        <begin position="211"/>
        <end position="223"/>
    </location>
</feature>
<dbReference type="SUPFAM" id="SSF54768">
    <property type="entry name" value="dsRNA-binding domain-like"/>
    <property type="match status" value="2"/>
</dbReference>
<evidence type="ECO:0000256" key="2">
    <source>
        <dbReference type="SAM" id="MobiDB-lite"/>
    </source>
</evidence>
<gene>
    <name evidence="5" type="ORF">PLOB_00041168</name>
</gene>